<accession>A0A1H0R0K1</accession>
<evidence type="ECO:0000313" key="2">
    <source>
        <dbReference type="Proteomes" id="UP000198860"/>
    </source>
</evidence>
<dbReference type="AlphaFoldDB" id="A0A1H0R0K1"/>
<keyword evidence="2" id="KW-1185">Reference proteome</keyword>
<protein>
    <submittedName>
        <fullName evidence="1">Uncharacterized protein</fullName>
    </submittedName>
</protein>
<sequence length="62" mass="6597">MFGTSCANIERPHFVWGPAESEPFPSAPIHSTKVSKLSLPQSGAYVEDGVVKSGGAEMKCMN</sequence>
<reference evidence="2" key="1">
    <citation type="submission" date="2016-10" db="EMBL/GenBank/DDBJ databases">
        <authorList>
            <person name="Varghese N."/>
            <person name="Submissions S."/>
        </authorList>
    </citation>
    <scope>NUCLEOTIDE SEQUENCE [LARGE SCALE GENOMIC DNA]</scope>
    <source>
        <strain evidence="2">CGMCC 1.3703</strain>
    </source>
</reference>
<evidence type="ECO:0000313" key="1">
    <source>
        <dbReference type="EMBL" id="SDP23102.1"/>
    </source>
</evidence>
<dbReference type="Proteomes" id="UP000198860">
    <property type="component" value="Unassembled WGS sequence"/>
</dbReference>
<proteinExistence type="predicted"/>
<gene>
    <name evidence="1" type="ORF">SAMN05421677_11433</name>
</gene>
<dbReference type="EMBL" id="FNIZ01000014">
    <property type="protein sequence ID" value="SDP23102.1"/>
    <property type="molecule type" value="Genomic_DNA"/>
</dbReference>
<organism evidence="1 2">
    <name type="scientific">Halobacillus aidingensis</name>
    <dbReference type="NCBI Taxonomy" id="240303"/>
    <lineage>
        <taxon>Bacteria</taxon>
        <taxon>Bacillati</taxon>
        <taxon>Bacillota</taxon>
        <taxon>Bacilli</taxon>
        <taxon>Bacillales</taxon>
        <taxon>Bacillaceae</taxon>
        <taxon>Halobacillus</taxon>
    </lineage>
</organism>
<name>A0A1H0R0K1_HALAD</name>